<sequence>MEMRSLLSSKLAILAALGSLPLAFTLTLSSGAYRHQPTDPSSPCSPAEMHVCCSNLLVGKRAFNFMVNNGLPLLQMCPGSGVAMGCVEKQQDFCPPGQIPNTYTDYFDINTTPPTPGSKPRTVSDDAKISVCCNRDEDNRYADGYIIVGCAAAEPVEITREPGFYLVMNRFDDVNLVKRNRQQARLS</sequence>
<keyword evidence="2" id="KW-1185">Reference proteome</keyword>
<evidence type="ECO:0000313" key="1">
    <source>
        <dbReference type="EMBL" id="TGZ81600.1"/>
    </source>
</evidence>
<dbReference type="AlphaFoldDB" id="A0A4S2MY23"/>
<dbReference type="Proteomes" id="UP000298138">
    <property type="component" value="Unassembled WGS sequence"/>
</dbReference>
<gene>
    <name evidence="1" type="ORF">EX30DRAFT_371246</name>
</gene>
<organism evidence="1 2">
    <name type="scientific">Ascodesmis nigricans</name>
    <dbReference type="NCBI Taxonomy" id="341454"/>
    <lineage>
        <taxon>Eukaryota</taxon>
        <taxon>Fungi</taxon>
        <taxon>Dikarya</taxon>
        <taxon>Ascomycota</taxon>
        <taxon>Pezizomycotina</taxon>
        <taxon>Pezizomycetes</taxon>
        <taxon>Pezizales</taxon>
        <taxon>Ascodesmidaceae</taxon>
        <taxon>Ascodesmis</taxon>
    </lineage>
</organism>
<reference evidence="1 2" key="1">
    <citation type="submission" date="2019-04" db="EMBL/GenBank/DDBJ databases">
        <title>Comparative genomics and transcriptomics to analyze fruiting body development in filamentous ascomycetes.</title>
        <authorList>
            <consortium name="DOE Joint Genome Institute"/>
            <person name="Lutkenhaus R."/>
            <person name="Traeger S."/>
            <person name="Breuer J."/>
            <person name="Kuo A."/>
            <person name="Lipzen A."/>
            <person name="Pangilinan J."/>
            <person name="Dilworth D."/>
            <person name="Sandor L."/>
            <person name="Poggeler S."/>
            <person name="Barry K."/>
            <person name="Grigoriev I.V."/>
            <person name="Nowrousian M."/>
        </authorList>
    </citation>
    <scope>NUCLEOTIDE SEQUENCE [LARGE SCALE GENOMIC DNA]</scope>
    <source>
        <strain evidence="1 2">CBS 389.68</strain>
    </source>
</reference>
<name>A0A4S2MY23_9PEZI</name>
<evidence type="ECO:0000313" key="2">
    <source>
        <dbReference type="Proteomes" id="UP000298138"/>
    </source>
</evidence>
<dbReference type="InParanoid" id="A0A4S2MY23"/>
<protein>
    <submittedName>
        <fullName evidence="1">Uncharacterized protein</fullName>
    </submittedName>
</protein>
<accession>A0A4S2MY23</accession>
<proteinExistence type="predicted"/>
<dbReference type="EMBL" id="ML220118">
    <property type="protein sequence ID" value="TGZ81600.1"/>
    <property type="molecule type" value="Genomic_DNA"/>
</dbReference>